<dbReference type="Pfam" id="PF00046">
    <property type="entry name" value="Homeodomain"/>
    <property type="match status" value="1"/>
</dbReference>
<evidence type="ECO:0000256" key="5">
    <source>
        <dbReference type="ARBA" id="ARBA00023155"/>
    </source>
</evidence>
<sequence>MGGMELEEDKAAAAAVLTNARWNPSKEQIGMLESLYKQGIRTPTADQIQDIAGKLREHGSIEGKNVFYWFQNHKARQRQKQKQETMACFNRLLHKASKVAPSPSPCPSSMYLPQHQHRHHQTLVPPPPPIRCTANAVIDFRTVLCSPYFFPHPPPGIGYYPHYPPVILSGTVPPNLSNDAEQFQRSYFSPHCSYKPNNQSAVGTHETLQLFPLHPTRLSTSEVTFPTNSVNSTSATTISSQSREEESGDDDNDDDGDHLVLNLECR</sequence>
<feature type="compositionally biased region" description="Acidic residues" evidence="11">
    <location>
        <begin position="246"/>
        <end position="256"/>
    </location>
</feature>
<dbReference type="OrthoDB" id="1896656at2759"/>
<dbReference type="PANTHER" id="PTHR45940:SF6">
    <property type="entry name" value="WUSCHEL-RELATED HOMEOBOX 2"/>
    <property type="match status" value="1"/>
</dbReference>
<keyword evidence="6" id="KW-0804">Transcription</keyword>
<dbReference type="GO" id="GO:0003677">
    <property type="term" value="F:DNA binding"/>
    <property type="evidence" value="ECO:0007669"/>
    <property type="project" value="UniProtKB-UniRule"/>
</dbReference>
<dbReference type="Gene3D" id="1.10.10.60">
    <property type="entry name" value="Homeodomain-like"/>
    <property type="match status" value="1"/>
</dbReference>
<dbReference type="GO" id="GO:0099402">
    <property type="term" value="P:plant organ development"/>
    <property type="evidence" value="ECO:0007669"/>
    <property type="project" value="InterPro"/>
</dbReference>
<keyword evidence="3" id="KW-0805">Transcription regulation</keyword>
<dbReference type="SMART" id="SM00389">
    <property type="entry name" value="HOX"/>
    <property type="match status" value="1"/>
</dbReference>
<evidence type="ECO:0000256" key="7">
    <source>
        <dbReference type="ARBA" id="ARBA00023242"/>
    </source>
</evidence>
<comment type="similarity">
    <text evidence="8">Belongs to the WUS homeobox family.</text>
</comment>
<keyword evidence="7 9" id="KW-0539">Nucleus</keyword>
<proteinExistence type="inferred from homology"/>
<dbReference type="PROSITE" id="PS50071">
    <property type="entry name" value="HOMEOBOX_2"/>
    <property type="match status" value="1"/>
</dbReference>
<evidence type="ECO:0000259" key="12">
    <source>
        <dbReference type="PROSITE" id="PS50071"/>
    </source>
</evidence>
<comment type="subcellular location">
    <subcellularLocation>
        <location evidence="1 9 10">Nucleus</location>
    </subcellularLocation>
</comment>
<feature type="domain" description="Homeobox" evidence="12">
    <location>
        <begin position="15"/>
        <end position="80"/>
    </location>
</feature>
<evidence type="ECO:0000256" key="6">
    <source>
        <dbReference type="ARBA" id="ARBA00023163"/>
    </source>
</evidence>
<keyword evidence="14" id="KW-1185">Reference proteome</keyword>
<evidence type="ECO:0000256" key="8">
    <source>
        <dbReference type="ARBA" id="ARBA00024040"/>
    </source>
</evidence>
<evidence type="ECO:0000313" key="13">
    <source>
        <dbReference type="EMBL" id="KMZ74468.1"/>
    </source>
</evidence>
<evidence type="ECO:0000256" key="1">
    <source>
        <dbReference type="ARBA" id="ARBA00004123"/>
    </source>
</evidence>
<gene>
    <name evidence="13" type="ORF">ZOSMA_128G00240</name>
</gene>
<comment type="caution">
    <text evidence="13">The sequence shown here is derived from an EMBL/GenBank/DDBJ whole genome shotgun (WGS) entry which is preliminary data.</text>
</comment>
<dbReference type="GO" id="GO:0003700">
    <property type="term" value="F:DNA-binding transcription factor activity"/>
    <property type="evidence" value="ECO:0007669"/>
    <property type="project" value="InterPro"/>
</dbReference>
<keyword evidence="5 9" id="KW-0371">Homeobox</keyword>
<dbReference type="InterPro" id="IPR001356">
    <property type="entry name" value="HD"/>
</dbReference>
<dbReference type="SUPFAM" id="SSF46689">
    <property type="entry name" value="Homeodomain-like"/>
    <property type="match status" value="1"/>
</dbReference>
<dbReference type="AlphaFoldDB" id="A0A0K9PZG3"/>
<keyword evidence="4 9" id="KW-0238">DNA-binding</keyword>
<dbReference type="InterPro" id="IPR009057">
    <property type="entry name" value="Homeodomain-like_sf"/>
</dbReference>
<dbReference type="EMBL" id="LFYR01000320">
    <property type="protein sequence ID" value="KMZ74468.1"/>
    <property type="molecule type" value="Genomic_DNA"/>
</dbReference>
<feature type="region of interest" description="Disordered" evidence="11">
    <location>
        <begin position="223"/>
        <end position="258"/>
    </location>
</feature>
<feature type="DNA-binding region" description="Homeobox" evidence="9">
    <location>
        <begin position="17"/>
        <end position="81"/>
    </location>
</feature>
<dbReference type="InterPro" id="IPR044555">
    <property type="entry name" value="WUSCHEL-like"/>
</dbReference>
<name>A0A0K9PZG3_ZOSMR</name>
<evidence type="ECO:0000256" key="4">
    <source>
        <dbReference type="ARBA" id="ARBA00023125"/>
    </source>
</evidence>
<keyword evidence="2" id="KW-0217">Developmental protein</keyword>
<reference evidence="14" key="1">
    <citation type="journal article" date="2016" name="Nature">
        <title>The genome of the seagrass Zostera marina reveals angiosperm adaptation to the sea.</title>
        <authorList>
            <person name="Olsen J.L."/>
            <person name="Rouze P."/>
            <person name="Verhelst B."/>
            <person name="Lin Y.-C."/>
            <person name="Bayer T."/>
            <person name="Collen J."/>
            <person name="Dattolo E."/>
            <person name="De Paoli E."/>
            <person name="Dittami S."/>
            <person name="Maumus F."/>
            <person name="Michel G."/>
            <person name="Kersting A."/>
            <person name="Lauritano C."/>
            <person name="Lohaus R."/>
            <person name="Toepel M."/>
            <person name="Tonon T."/>
            <person name="Vanneste K."/>
            <person name="Amirebrahimi M."/>
            <person name="Brakel J."/>
            <person name="Bostroem C."/>
            <person name="Chovatia M."/>
            <person name="Grimwood J."/>
            <person name="Jenkins J.W."/>
            <person name="Jueterbock A."/>
            <person name="Mraz A."/>
            <person name="Stam W.T."/>
            <person name="Tice H."/>
            <person name="Bornberg-Bauer E."/>
            <person name="Green P.J."/>
            <person name="Pearson G.A."/>
            <person name="Procaccini G."/>
            <person name="Duarte C.M."/>
            <person name="Schmutz J."/>
            <person name="Reusch T.B.H."/>
            <person name="Van de Peer Y."/>
        </authorList>
    </citation>
    <scope>NUCLEOTIDE SEQUENCE [LARGE SCALE GENOMIC DNA]</scope>
    <source>
        <strain evidence="14">cv. Finnish</strain>
    </source>
</reference>
<dbReference type="PANTHER" id="PTHR45940">
    <property type="entry name" value="WUSCHEL-RELATED HOMEOBOX 1-RELATED"/>
    <property type="match status" value="1"/>
</dbReference>
<feature type="compositionally biased region" description="Polar residues" evidence="11">
    <location>
        <begin position="223"/>
        <end position="241"/>
    </location>
</feature>
<evidence type="ECO:0000256" key="11">
    <source>
        <dbReference type="SAM" id="MobiDB-lite"/>
    </source>
</evidence>
<evidence type="ECO:0000313" key="14">
    <source>
        <dbReference type="Proteomes" id="UP000036987"/>
    </source>
</evidence>
<evidence type="ECO:0000256" key="2">
    <source>
        <dbReference type="ARBA" id="ARBA00022473"/>
    </source>
</evidence>
<evidence type="ECO:0000256" key="3">
    <source>
        <dbReference type="ARBA" id="ARBA00023015"/>
    </source>
</evidence>
<dbReference type="Proteomes" id="UP000036987">
    <property type="component" value="Unassembled WGS sequence"/>
</dbReference>
<organism evidence="13 14">
    <name type="scientific">Zostera marina</name>
    <name type="common">Eelgrass</name>
    <dbReference type="NCBI Taxonomy" id="29655"/>
    <lineage>
        <taxon>Eukaryota</taxon>
        <taxon>Viridiplantae</taxon>
        <taxon>Streptophyta</taxon>
        <taxon>Embryophyta</taxon>
        <taxon>Tracheophyta</taxon>
        <taxon>Spermatophyta</taxon>
        <taxon>Magnoliopsida</taxon>
        <taxon>Liliopsida</taxon>
        <taxon>Zosteraceae</taxon>
        <taxon>Zostera</taxon>
    </lineage>
</organism>
<protein>
    <recommendedName>
        <fullName evidence="12">Homeobox domain-containing protein</fullName>
    </recommendedName>
</protein>
<dbReference type="CDD" id="cd00086">
    <property type="entry name" value="homeodomain"/>
    <property type="match status" value="1"/>
</dbReference>
<evidence type="ECO:0000256" key="10">
    <source>
        <dbReference type="RuleBase" id="RU000682"/>
    </source>
</evidence>
<dbReference type="GO" id="GO:0005634">
    <property type="term" value="C:nucleus"/>
    <property type="evidence" value="ECO:0007669"/>
    <property type="project" value="UniProtKB-SubCell"/>
</dbReference>
<accession>A0A0K9PZG3</accession>
<evidence type="ECO:0000256" key="9">
    <source>
        <dbReference type="PROSITE-ProRule" id="PRU00108"/>
    </source>
</evidence>